<dbReference type="InterPro" id="IPR039135">
    <property type="entry name" value="NAT9-like"/>
</dbReference>
<dbReference type="HOGENOM" id="CLU_073102_0_0_1"/>
<dbReference type="Pfam" id="PF13302">
    <property type="entry name" value="Acetyltransf_3"/>
    <property type="match status" value="1"/>
</dbReference>
<dbReference type="VEuPathDB" id="FungiDB:F503_05504"/>
<sequence>MKVNENTAISTAGVLLVPYDSRHVPTYHAWMEDEAIRTATASDRLTLEEEYENQVSWRADADKLTFILCQPLAEKDTEGDSVAAGIDDAPGRMIGDINFFLYPYEEEEDGDRQGNQPETNTSQPLLYSGEVDVMIARPEHRGQGFGRAAVTAFLHYILEQNRAAILYEAVAAEATASPTTPTQTQPHQLKQLMVKIQATNEASIGLFKSLGFAQKGSVNYFGEVELTRSTLDAPAPTAYAEKVYKRTDA</sequence>
<evidence type="ECO:0000256" key="2">
    <source>
        <dbReference type="ARBA" id="ARBA00022679"/>
    </source>
</evidence>
<dbReference type="Proteomes" id="UP000016923">
    <property type="component" value="Unassembled WGS sequence"/>
</dbReference>
<dbReference type="GO" id="GO:0008080">
    <property type="term" value="F:N-acetyltransferase activity"/>
    <property type="evidence" value="ECO:0007669"/>
    <property type="project" value="InterPro"/>
</dbReference>
<feature type="domain" description="N-acetyltransferase" evidence="4">
    <location>
        <begin position="34"/>
        <end position="246"/>
    </location>
</feature>
<dbReference type="OMA" id="WHVPRYH"/>
<dbReference type="EMBL" id="KE148146">
    <property type="protein sequence ID" value="EPE10409.1"/>
    <property type="molecule type" value="Genomic_DNA"/>
</dbReference>
<evidence type="ECO:0000259" key="4">
    <source>
        <dbReference type="PROSITE" id="PS51186"/>
    </source>
</evidence>
<dbReference type="InterPro" id="IPR000182">
    <property type="entry name" value="GNAT_dom"/>
</dbReference>
<dbReference type="PANTHER" id="PTHR13256">
    <property type="entry name" value="N-ACETYLTRANSFERASE 9"/>
    <property type="match status" value="1"/>
</dbReference>
<evidence type="ECO:0000313" key="6">
    <source>
        <dbReference type="Proteomes" id="UP000016923"/>
    </source>
</evidence>
<accession>S3CA45</accession>
<keyword evidence="2 5" id="KW-0808">Transferase</keyword>
<name>S3CA45_OPHP1</name>
<comment type="similarity">
    <text evidence="1">Belongs to the acetyltransferase family. GNAT subfamily.</text>
</comment>
<protein>
    <submittedName>
        <fullName evidence="5">Acyl-n-acyltransferase</fullName>
    </submittedName>
</protein>
<organism evidence="5 6">
    <name type="scientific">Ophiostoma piceae (strain UAMH 11346)</name>
    <name type="common">Sap stain fungus</name>
    <dbReference type="NCBI Taxonomy" id="1262450"/>
    <lineage>
        <taxon>Eukaryota</taxon>
        <taxon>Fungi</taxon>
        <taxon>Dikarya</taxon>
        <taxon>Ascomycota</taxon>
        <taxon>Pezizomycotina</taxon>
        <taxon>Sordariomycetes</taxon>
        <taxon>Sordariomycetidae</taxon>
        <taxon>Ophiostomatales</taxon>
        <taxon>Ophiostomataceae</taxon>
        <taxon>Ophiostoma</taxon>
    </lineage>
</organism>
<dbReference type="OrthoDB" id="5043642at2759"/>
<proteinExistence type="inferred from homology"/>
<dbReference type="PROSITE" id="PS51186">
    <property type="entry name" value="GNAT"/>
    <property type="match status" value="1"/>
</dbReference>
<evidence type="ECO:0000256" key="1">
    <source>
        <dbReference type="ARBA" id="ARBA00009342"/>
    </source>
</evidence>
<dbReference type="STRING" id="1262450.S3CA45"/>
<reference evidence="5 6" key="1">
    <citation type="journal article" date="2013" name="BMC Genomics">
        <title>The genome and transcriptome of the pine saprophyte Ophiostoma piceae, and a comparison with the bark beetle-associated pine pathogen Grosmannia clavigera.</title>
        <authorList>
            <person name="Haridas S."/>
            <person name="Wang Y."/>
            <person name="Lim L."/>
            <person name="Massoumi Alamouti S."/>
            <person name="Jackman S."/>
            <person name="Docking R."/>
            <person name="Robertson G."/>
            <person name="Birol I."/>
            <person name="Bohlmann J."/>
            <person name="Breuil C."/>
        </authorList>
    </citation>
    <scope>NUCLEOTIDE SEQUENCE [LARGE SCALE GENOMIC DNA]</scope>
    <source>
        <strain evidence="5 6">UAMH 11346</strain>
    </source>
</reference>
<dbReference type="InterPro" id="IPR016181">
    <property type="entry name" value="Acyl_CoA_acyltransferase"/>
</dbReference>
<dbReference type="PANTHER" id="PTHR13256:SF16">
    <property type="entry name" value="ALPHA_BETA-TUBULIN-N-ACETYLTRANSFERASE 9"/>
    <property type="match status" value="1"/>
</dbReference>
<evidence type="ECO:0000313" key="5">
    <source>
        <dbReference type="EMBL" id="EPE10409.1"/>
    </source>
</evidence>
<dbReference type="SUPFAM" id="SSF55729">
    <property type="entry name" value="Acyl-CoA N-acyltransferases (Nat)"/>
    <property type="match status" value="1"/>
</dbReference>
<dbReference type="Gene3D" id="3.40.630.30">
    <property type="match status" value="1"/>
</dbReference>
<dbReference type="eggNOG" id="KOG4135">
    <property type="taxonomic scope" value="Eukaryota"/>
</dbReference>
<keyword evidence="3 5" id="KW-0012">Acyltransferase</keyword>
<gene>
    <name evidence="5" type="ORF">F503_05504</name>
</gene>
<keyword evidence="6" id="KW-1185">Reference proteome</keyword>
<dbReference type="AlphaFoldDB" id="S3CA45"/>
<evidence type="ECO:0000256" key="3">
    <source>
        <dbReference type="ARBA" id="ARBA00023315"/>
    </source>
</evidence>